<evidence type="ECO:0000313" key="2">
    <source>
        <dbReference type="EMBL" id="NCJ08234.1"/>
    </source>
</evidence>
<feature type="compositionally biased region" description="Pro residues" evidence="1">
    <location>
        <begin position="341"/>
        <end position="355"/>
    </location>
</feature>
<evidence type="ECO:0000256" key="1">
    <source>
        <dbReference type="SAM" id="MobiDB-lite"/>
    </source>
</evidence>
<organism evidence="2 3">
    <name type="scientific">Petrachloros mirabilis ULC683</name>
    <dbReference type="NCBI Taxonomy" id="2781853"/>
    <lineage>
        <taxon>Bacteria</taxon>
        <taxon>Bacillati</taxon>
        <taxon>Cyanobacteriota</taxon>
        <taxon>Cyanophyceae</taxon>
        <taxon>Synechococcales</taxon>
        <taxon>Petrachlorosaceae</taxon>
        <taxon>Petrachloros</taxon>
        <taxon>Petrachloros mirabilis</taxon>
    </lineage>
</organism>
<dbReference type="PROSITE" id="PS51257">
    <property type="entry name" value="PROKAR_LIPOPROTEIN"/>
    <property type="match status" value="1"/>
</dbReference>
<sequence length="671" mass="73810">MFESRWRQVISPVMAACLVLSLMMGLSGCGSSGETAAQLGSQVVTVAEVSPPEEIQALRQVLEKYQPQVKILSPQADEVLSSNRVAVRLRVEDLPLFKNASLELGPHLHVFLDDQPYQAVYDASQPVVFENLTPGSHSIRVFASRPWHESFKNEGAFAQVDFHVLTPTHSNQVINGQPLLTYSRPQGTYGAEPVMLDYYLSNVPLPGKLSENPADLLENWRIRVTVNGGSFELQEWQPIYLSGLKTGQNWIKLELLDKRGQLIPNAFNEQVRVFEVQPRGNDSLSRLVRGELTAAQAQGIVDPDYRESPVEAVTPDQVSTPTSAIQKSQEQARDRSSLSVPEPPSVPELVPPNRQPAPSKLDELVEPQDQESVADTAEEEVQLTRETLPEAVPSRPTKGWFGRFRSAPAVVPEPADEQRPTPAEINSAPESVDLEVPVFKLEESPLSDHLEPDEDAAAPEEVLTPPTEPVEGEPSGLKAGFQNLWNRFHQTGSETVSSPSVLSSEADRTLEAPSPEIIVEDNPQMQPLSPLSPIESDRLPAQETEGTDAPESDAAVSPWQGLLKRFQPKSELVPDQIIEETSPMPELNSMPEPRVEADSVNQQAERLVPTPKAETPQETSSERGINLDDLLQTQEIDLDNPTLVTPSAPPKIPSRYLKKPKVSAPNQVDPL</sequence>
<feature type="region of interest" description="Disordered" evidence="1">
    <location>
        <begin position="300"/>
        <end position="671"/>
    </location>
</feature>
<accession>A0A8K1ZZW7</accession>
<evidence type="ECO:0000313" key="3">
    <source>
        <dbReference type="Proteomes" id="UP000607397"/>
    </source>
</evidence>
<feature type="compositionally biased region" description="Polar residues" evidence="1">
    <location>
        <begin position="483"/>
        <end position="492"/>
    </location>
</feature>
<evidence type="ECO:0008006" key="4">
    <source>
        <dbReference type="Google" id="ProtNLM"/>
    </source>
</evidence>
<keyword evidence="3" id="KW-1185">Reference proteome</keyword>
<dbReference type="EMBL" id="WVIC01000045">
    <property type="protein sequence ID" value="NCJ08234.1"/>
    <property type="molecule type" value="Genomic_DNA"/>
</dbReference>
<comment type="caution">
    <text evidence="2">The sequence shown here is derived from an EMBL/GenBank/DDBJ whole genome shotgun (WGS) entry which is preliminary data.</text>
</comment>
<protein>
    <recommendedName>
        <fullName evidence="4">FHA domain containing protein</fullName>
    </recommendedName>
</protein>
<dbReference type="Proteomes" id="UP000607397">
    <property type="component" value="Unassembled WGS sequence"/>
</dbReference>
<dbReference type="AlphaFoldDB" id="A0A8K1ZZW7"/>
<feature type="compositionally biased region" description="Low complexity" evidence="1">
    <location>
        <begin position="493"/>
        <end position="504"/>
    </location>
</feature>
<name>A0A8K1ZZW7_9CYAN</name>
<reference evidence="2" key="1">
    <citation type="submission" date="2019-12" db="EMBL/GenBank/DDBJ databases">
        <title>High-Quality draft genome sequences of three cyanobacteria isolated from the limestone walls of the Old Cathedral of Coimbra.</title>
        <authorList>
            <person name="Tiago I."/>
            <person name="Soares F."/>
            <person name="Portugal A."/>
        </authorList>
    </citation>
    <scope>NUCLEOTIDE SEQUENCE [LARGE SCALE GENOMIC DNA]</scope>
    <source>
        <strain evidence="2">C</strain>
    </source>
</reference>
<dbReference type="RefSeq" id="WP_161826710.1">
    <property type="nucleotide sequence ID" value="NZ_WVIC01000045.1"/>
</dbReference>
<proteinExistence type="predicted"/>
<gene>
    <name evidence="2" type="ORF">GS597_17315</name>
</gene>
<feature type="compositionally biased region" description="Polar residues" evidence="1">
    <location>
        <begin position="316"/>
        <end position="329"/>
    </location>
</feature>
<feature type="compositionally biased region" description="Basic and acidic residues" evidence="1">
    <location>
        <begin position="440"/>
        <end position="450"/>
    </location>
</feature>